<evidence type="ECO:0000313" key="1">
    <source>
        <dbReference type="EMBL" id="RSI70699.1"/>
    </source>
</evidence>
<gene>
    <name evidence="2" type="ORF">D8801_08250</name>
    <name evidence="1" type="ORF">D8857_08700</name>
</gene>
<dbReference type="EMBL" id="RJPK01000006">
    <property type="protein sequence ID" value="RSJ68965.1"/>
    <property type="molecule type" value="Genomic_DNA"/>
</dbReference>
<reference evidence="3 4" key="1">
    <citation type="submission" date="2018-11" db="EMBL/GenBank/DDBJ databases">
        <title>Species Designations Belie Phenotypic and Genotypic Heterogeneity in Oral Streptococci.</title>
        <authorList>
            <person name="Velsko I."/>
        </authorList>
    </citation>
    <scope>NUCLEOTIDE SEQUENCE [LARGE SCALE GENOMIC DNA]</scope>
    <source>
        <strain evidence="2 4">BCC10</strain>
        <strain evidence="1 3">BCC11</strain>
    </source>
</reference>
<accession>A0A3R9LHC9</accession>
<proteinExistence type="predicted"/>
<sequence length="34" mass="3689">MNSGATVLREAGQGRNPAALSDVNCVLFFRAFFE</sequence>
<dbReference type="Proteomes" id="UP000269984">
    <property type="component" value="Unassembled WGS sequence"/>
</dbReference>
<dbReference type="EMBL" id="RJNP01000016">
    <property type="protein sequence ID" value="RSI70699.1"/>
    <property type="molecule type" value="Genomic_DNA"/>
</dbReference>
<dbReference type="AlphaFoldDB" id="A0A3R9LHC9"/>
<name>A0A3R9LHC9_STROR</name>
<evidence type="ECO:0000313" key="2">
    <source>
        <dbReference type="EMBL" id="RSJ68965.1"/>
    </source>
</evidence>
<evidence type="ECO:0000313" key="4">
    <source>
        <dbReference type="Proteomes" id="UP000281558"/>
    </source>
</evidence>
<organism evidence="2 4">
    <name type="scientific">Streptococcus oralis</name>
    <dbReference type="NCBI Taxonomy" id="1303"/>
    <lineage>
        <taxon>Bacteria</taxon>
        <taxon>Bacillati</taxon>
        <taxon>Bacillota</taxon>
        <taxon>Bacilli</taxon>
        <taxon>Lactobacillales</taxon>
        <taxon>Streptococcaceae</taxon>
        <taxon>Streptococcus</taxon>
    </lineage>
</organism>
<evidence type="ECO:0000313" key="3">
    <source>
        <dbReference type="Proteomes" id="UP000269984"/>
    </source>
</evidence>
<comment type="caution">
    <text evidence="2">The sequence shown here is derived from an EMBL/GenBank/DDBJ whole genome shotgun (WGS) entry which is preliminary data.</text>
</comment>
<dbReference type="Proteomes" id="UP000281558">
    <property type="component" value="Unassembled WGS sequence"/>
</dbReference>
<protein>
    <submittedName>
        <fullName evidence="2">Uncharacterized protein</fullName>
    </submittedName>
</protein>